<evidence type="ECO:0000313" key="7">
    <source>
        <dbReference type="Proteomes" id="UP000177905"/>
    </source>
</evidence>
<keyword evidence="3 5" id="KW-1133">Transmembrane helix</keyword>
<dbReference type="InterPro" id="IPR047662">
    <property type="entry name" value="SemiSWEET"/>
</dbReference>
<name>A0A1F4S5X1_UNCSA</name>
<accession>A0A1F4S5X1</accession>
<feature type="transmembrane region" description="Helical" evidence="5">
    <location>
        <begin position="62"/>
        <end position="79"/>
    </location>
</feature>
<dbReference type="NCBIfam" id="NF037968">
    <property type="entry name" value="SemiSWEET_2"/>
    <property type="match status" value="1"/>
</dbReference>
<reference evidence="6 7" key="1">
    <citation type="journal article" date="2016" name="Nat. Commun.">
        <title>Thousands of microbial genomes shed light on interconnected biogeochemical processes in an aquifer system.</title>
        <authorList>
            <person name="Anantharaman K."/>
            <person name="Brown C.T."/>
            <person name="Hug L.A."/>
            <person name="Sharon I."/>
            <person name="Castelle C.J."/>
            <person name="Probst A.J."/>
            <person name="Thomas B.C."/>
            <person name="Singh A."/>
            <person name="Wilkins M.J."/>
            <person name="Karaoz U."/>
            <person name="Brodie E.L."/>
            <person name="Williams K.H."/>
            <person name="Hubbard S.S."/>
            <person name="Banfield J.F."/>
        </authorList>
    </citation>
    <scope>NUCLEOTIDE SEQUENCE [LARGE SCALE GENOMIC DNA]</scope>
</reference>
<evidence type="ECO:0000256" key="5">
    <source>
        <dbReference type="SAM" id="Phobius"/>
    </source>
</evidence>
<dbReference type="GO" id="GO:0051119">
    <property type="term" value="F:sugar transmembrane transporter activity"/>
    <property type="evidence" value="ECO:0007669"/>
    <property type="project" value="InterPro"/>
</dbReference>
<evidence type="ECO:0000256" key="2">
    <source>
        <dbReference type="ARBA" id="ARBA00022692"/>
    </source>
</evidence>
<evidence type="ECO:0000256" key="4">
    <source>
        <dbReference type="ARBA" id="ARBA00023136"/>
    </source>
</evidence>
<proteinExistence type="predicted"/>
<dbReference type="Proteomes" id="UP000177905">
    <property type="component" value="Unassembled WGS sequence"/>
</dbReference>
<evidence type="ECO:0008006" key="8">
    <source>
        <dbReference type="Google" id="ProtNLM"/>
    </source>
</evidence>
<feature type="transmembrane region" description="Helical" evidence="5">
    <location>
        <begin position="6"/>
        <end position="24"/>
    </location>
</feature>
<keyword evidence="2 5" id="KW-0812">Transmembrane</keyword>
<dbReference type="GO" id="GO:0016020">
    <property type="term" value="C:membrane"/>
    <property type="evidence" value="ECO:0007669"/>
    <property type="project" value="UniProtKB-SubCell"/>
</dbReference>
<keyword evidence="4 5" id="KW-0472">Membrane</keyword>
<evidence type="ECO:0000313" key="6">
    <source>
        <dbReference type="EMBL" id="OGC15767.1"/>
    </source>
</evidence>
<feature type="transmembrane region" description="Helical" evidence="5">
    <location>
        <begin position="36"/>
        <end position="56"/>
    </location>
</feature>
<organism evidence="6 7">
    <name type="scientific">candidate division WOR-1 bacterium RIFOXYB2_FULL_36_35</name>
    <dbReference type="NCBI Taxonomy" id="1802578"/>
    <lineage>
        <taxon>Bacteria</taxon>
        <taxon>Bacillati</taxon>
        <taxon>Saganbacteria</taxon>
    </lineage>
</organism>
<dbReference type="AlphaFoldDB" id="A0A1F4S5X1"/>
<comment type="subcellular location">
    <subcellularLocation>
        <location evidence="1">Membrane</location>
        <topology evidence="1">Multi-pass membrane protein</topology>
    </subcellularLocation>
</comment>
<dbReference type="InterPro" id="IPR006603">
    <property type="entry name" value="PQ-loop_rpt"/>
</dbReference>
<gene>
    <name evidence="6" type="ORF">A2290_05455</name>
</gene>
<dbReference type="Pfam" id="PF04193">
    <property type="entry name" value="PQ-loop"/>
    <property type="match status" value="1"/>
</dbReference>
<sequence>MNYIFWIGIVAAVLTTSAFLPQVIKAYKTKHTKDISFMMCIVLSVGLILWLVYGILLFSLPIILANSVTLLLIGYLIYLKIKYG</sequence>
<comment type="caution">
    <text evidence="6">The sequence shown here is derived from an EMBL/GenBank/DDBJ whole genome shotgun (WGS) entry which is preliminary data.</text>
</comment>
<protein>
    <recommendedName>
        <fullName evidence="8">MtN3 and saliva related transmembrane protein</fullName>
    </recommendedName>
</protein>
<dbReference type="EMBL" id="MEUA01000017">
    <property type="protein sequence ID" value="OGC15767.1"/>
    <property type="molecule type" value="Genomic_DNA"/>
</dbReference>
<evidence type="ECO:0000256" key="3">
    <source>
        <dbReference type="ARBA" id="ARBA00022989"/>
    </source>
</evidence>
<evidence type="ECO:0000256" key="1">
    <source>
        <dbReference type="ARBA" id="ARBA00004141"/>
    </source>
</evidence>
<dbReference type="Gene3D" id="1.20.1280.290">
    <property type="match status" value="1"/>
</dbReference>